<reference evidence="1" key="2">
    <citation type="submission" date="2020-09" db="EMBL/GenBank/DDBJ databases">
        <authorList>
            <person name="Sun Q."/>
            <person name="Ohkuma M."/>
        </authorList>
    </citation>
    <scope>NUCLEOTIDE SEQUENCE</scope>
    <source>
        <strain evidence="1">JCM 12580</strain>
    </source>
</reference>
<evidence type="ECO:0000313" key="2">
    <source>
        <dbReference type="Proteomes" id="UP000658382"/>
    </source>
</evidence>
<protein>
    <submittedName>
        <fullName evidence="1">Uncharacterized protein</fullName>
    </submittedName>
</protein>
<proteinExistence type="predicted"/>
<accession>A0A917PNE4</accession>
<dbReference type="EMBL" id="BMNQ01000004">
    <property type="protein sequence ID" value="GGJ86114.1"/>
    <property type="molecule type" value="Genomic_DNA"/>
</dbReference>
<keyword evidence="2" id="KW-1185">Reference proteome</keyword>
<organism evidence="1 2">
    <name type="scientific">Lentibacillus kapialis</name>
    <dbReference type="NCBI Taxonomy" id="340214"/>
    <lineage>
        <taxon>Bacteria</taxon>
        <taxon>Bacillati</taxon>
        <taxon>Bacillota</taxon>
        <taxon>Bacilli</taxon>
        <taxon>Bacillales</taxon>
        <taxon>Bacillaceae</taxon>
        <taxon>Lentibacillus</taxon>
    </lineage>
</organism>
<dbReference type="RefSeq" id="WP_188631564.1">
    <property type="nucleotide sequence ID" value="NZ_BMNQ01000004.1"/>
</dbReference>
<dbReference type="Proteomes" id="UP000658382">
    <property type="component" value="Unassembled WGS sequence"/>
</dbReference>
<gene>
    <name evidence="1" type="ORF">GCM10007063_05770</name>
</gene>
<comment type="caution">
    <text evidence="1">The sequence shown here is derived from an EMBL/GenBank/DDBJ whole genome shotgun (WGS) entry which is preliminary data.</text>
</comment>
<dbReference type="AlphaFoldDB" id="A0A917PNE4"/>
<evidence type="ECO:0000313" key="1">
    <source>
        <dbReference type="EMBL" id="GGJ86114.1"/>
    </source>
</evidence>
<reference evidence="1" key="1">
    <citation type="journal article" date="2014" name="Int. J. Syst. Evol. Microbiol.">
        <title>Complete genome sequence of Corynebacterium casei LMG S-19264T (=DSM 44701T), isolated from a smear-ripened cheese.</title>
        <authorList>
            <consortium name="US DOE Joint Genome Institute (JGI-PGF)"/>
            <person name="Walter F."/>
            <person name="Albersmeier A."/>
            <person name="Kalinowski J."/>
            <person name="Ruckert C."/>
        </authorList>
    </citation>
    <scope>NUCLEOTIDE SEQUENCE</scope>
    <source>
        <strain evidence="1">JCM 12580</strain>
    </source>
</reference>
<name>A0A917PNE4_9BACI</name>
<sequence>MNKLEQIEHDYKNGMPINIEWLIERVKQLESENERFREALQEIAKPIRLDLTVYEDLTNRCIIANQALRGDNQ</sequence>